<accession>A0AAD5LKI9</accession>
<dbReference type="InterPro" id="IPR053164">
    <property type="entry name" value="IS1016-like_transposase"/>
</dbReference>
<dbReference type="PANTHER" id="PTHR47163">
    <property type="entry name" value="DDE_TNP_IS1595 DOMAIN-CONTAINING PROTEIN"/>
    <property type="match status" value="1"/>
</dbReference>
<evidence type="ECO:0000313" key="1">
    <source>
        <dbReference type="EMBL" id="KAJ0404059.1"/>
    </source>
</evidence>
<dbReference type="EMBL" id="JAKCXM010000070">
    <property type="protein sequence ID" value="KAJ0404059.1"/>
    <property type="molecule type" value="Genomic_DNA"/>
</dbReference>
<evidence type="ECO:0000313" key="2">
    <source>
        <dbReference type="Proteomes" id="UP001209570"/>
    </source>
</evidence>
<dbReference type="AlphaFoldDB" id="A0AAD5LKI9"/>
<dbReference type="PANTHER" id="PTHR47163:SF2">
    <property type="entry name" value="SI:DKEY-17M8.2"/>
    <property type="match status" value="1"/>
</dbReference>
<protein>
    <recommendedName>
        <fullName evidence="3">ISXO2-like transposase domain-containing protein</fullName>
    </recommendedName>
</protein>
<comment type="caution">
    <text evidence="1">The sequence shown here is derived from an EMBL/GenBank/DDBJ whole genome shotgun (WGS) entry which is preliminary data.</text>
</comment>
<evidence type="ECO:0008006" key="3">
    <source>
        <dbReference type="Google" id="ProtNLM"/>
    </source>
</evidence>
<reference evidence="1" key="1">
    <citation type="submission" date="2021-12" db="EMBL/GenBank/DDBJ databases">
        <title>Prjna785345.</title>
        <authorList>
            <person name="Rujirawat T."/>
            <person name="Krajaejun T."/>
        </authorList>
    </citation>
    <scope>NUCLEOTIDE SEQUENCE</scope>
    <source>
        <strain evidence="1">Pi057C3</strain>
    </source>
</reference>
<gene>
    <name evidence="1" type="ORF">P43SY_004314</name>
</gene>
<proteinExistence type="predicted"/>
<sequence>MKLCPRGVNKFVWRCHKAVCDKTISIYAGTPFAFAKIHLSKVVMLMFYFANEEPATKVRDYVKLSDKTITQWYDICRGYCSKEMIRIDMKVGGPGHVVEIDETSLAKKQKYHRGKKYVEFWVFGGYDRSTRNTHIISDLFASYVSANTKHTLANEKSLKHLSYMHTWVNHSKDFKDPVTGAHTNGIEGCWEAKLKSKIKKMRGLKSMEQAAAIVDECLWRSWFFHPQALAEQKFKGLEHPHRSRLKATFFTG</sequence>
<organism evidence="1 2">
    <name type="scientific">Pythium insidiosum</name>
    <name type="common">Pythiosis disease agent</name>
    <dbReference type="NCBI Taxonomy" id="114742"/>
    <lineage>
        <taxon>Eukaryota</taxon>
        <taxon>Sar</taxon>
        <taxon>Stramenopiles</taxon>
        <taxon>Oomycota</taxon>
        <taxon>Peronosporomycetes</taxon>
        <taxon>Pythiales</taxon>
        <taxon>Pythiaceae</taxon>
        <taxon>Pythium</taxon>
    </lineage>
</organism>
<name>A0AAD5LKI9_PYTIN</name>
<keyword evidence="2" id="KW-1185">Reference proteome</keyword>
<dbReference type="Proteomes" id="UP001209570">
    <property type="component" value="Unassembled WGS sequence"/>
</dbReference>